<keyword evidence="2" id="KW-1185">Reference proteome</keyword>
<organism evidence="1 2">
    <name type="scientific">Parasponia andersonii</name>
    <name type="common">Sponia andersonii</name>
    <dbReference type="NCBI Taxonomy" id="3476"/>
    <lineage>
        <taxon>Eukaryota</taxon>
        <taxon>Viridiplantae</taxon>
        <taxon>Streptophyta</taxon>
        <taxon>Embryophyta</taxon>
        <taxon>Tracheophyta</taxon>
        <taxon>Spermatophyta</taxon>
        <taxon>Magnoliopsida</taxon>
        <taxon>eudicotyledons</taxon>
        <taxon>Gunneridae</taxon>
        <taxon>Pentapetalae</taxon>
        <taxon>rosids</taxon>
        <taxon>fabids</taxon>
        <taxon>Rosales</taxon>
        <taxon>Cannabaceae</taxon>
        <taxon>Parasponia</taxon>
    </lineage>
</organism>
<proteinExistence type="predicted"/>
<comment type="caution">
    <text evidence="1">The sequence shown here is derived from an EMBL/GenBank/DDBJ whole genome shotgun (WGS) entry which is preliminary data.</text>
</comment>
<accession>A0A2P5BLD6</accession>
<name>A0A2P5BLD6_PARAD</name>
<evidence type="ECO:0000313" key="1">
    <source>
        <dbReference type="EMBL" id="PON49601.1"/>
    </source>
</evidence>
<evidence type="ECO:0000313" key="2">
    <source>
        <dbReference type="Proteomes" id="UP000237105"/>
    </source>
</evidence>
<dbReference type="EMBL" id="JXTB01000258">
    <property type="protein sequence ID" value="PON49601.1"/>
    <property type="molecule type" value="Genomic_DNA"/>
</dbReference>
<sequence>MTAKPNALACVVRWRPMKLSPDVVFTHHQHGRSFLKLTDQLHWVIVVNLSLPLREYFKKDSNAKELLKKVKNSHRHQNFSVKLFALSEVNDRSDSLKTLTGEVLECGNSDLVDGGSCV</sequence>
<dbReference type="AlphaFoldDB" id="A0A2P5BLD6"/>
<protein>
    <submittedName>
        <fullName evidence="1">Uncharacterized protein</fullName>
    </submittedName>
</protein>
<gene>
    <name evidence="1" type="ORF">PanWU01x14_229170</name>
</gene>
<reference evidence="2" key="1">
    <citation type="submission" date="2016-06" db="EMBL/GenBank/DDBJ databases">
        <title>Parallel loss of symbiosis genes in relatives of nitrogen-fixing non-legume Parasponia.</title>
        <authorList>
            <person name="Van Velzen R."/>
            <person name="Holmer R."/>
            <person name="Bu F."/>
            <person name="Rutten L."/>
            <person name="Van Zeijl A."/>
            <person name="Liu W."/>
            <person name="Santuari L."/>
            <person name="Cao Q."/>
            <person name="Sharma T."/>
            <person name="Shen D."/>
            <person name="Roswanjaya Y."/>
            <person name="Wardhani T."/>
            <person name="Kalhor M.S."/>
            <person name="Jansen J."/>
            <person name="Van den Hoogen J."/>
            <person name="Gungor B."/>
            <person name="Hartog M."/>
            <person name="Hontelez J."/>
            <person name="Verver J."/>
            <person name="Yang W.-C."/>
            <person name="Schijlen E."/>
            <person name="Repin R."/>
            <person name="Schilthuizen M."/>
            <person name="Schranz E."/>
            <person name="Heidstra R."/>
            <person name="Miyata K."/>
            <person name="Fedorova E."/>
            <person name="Kohlen W."/>
            <person name="Bisseling T."/>
            <person name="Smit S."/>
            <person name="Geurts R."/>
        </authorList>
    </citation>
    <scope>NUCLEOTIDE SEQUENCE [LARGE SCALE GENOMIC DNA]</scope>
    <source>
        <strain evidence="2">cv. WU1-14</strain>
    </source>
</reference>
<dbReference type="Proteomes" id="UP000237105">
    <property type="component" value="Unassembled WGS sequence"/>
</dbReference>